<organism evidence="6 7">
    <name type="scientific">Marmota monax</name>
    <name type="common">Woodchuck</name>
    <dbReference type="NCBI Taxonomy" id="9995"/>
    <lineage>
        <taxon>Eukaryota</taxon>
        <taxon>Metazoa</taxon>
        <taxon>Chordata</taxon>
        <taxon>Craniata</taxon>
        <taxon>Vertebrata</taxon>
        <taxon>Euteleostomi</taxon>
        <taxon>Mammalia</taxon>
        <taxon>Eutheria</taxon>
        <taxon>Euarchontoglires</taxon>
        <taxon>Glires</taxon>
        <taxon>Rodentia</taxon>
        <taxon>Sciuromorpha</taxon>
        <taxon>Sciuridae</taxon>
        <taxon>Xerinae</taxon>
        <taxon>Marmotini</taxon>
        <taxon>Marmota</taxon>
    </lineage>
</organism>
<dbReference type="SUPFAM" id="SSF52540">
    <property type="entry name" value="P-loop containing nucleoside triphosphate hydrolases"/>
    <property type="match status" value="1"/>
</dbReference>
<evidence type="ECO:0000256" key="1">
    <source>
        <dbReference type="ARBA" id="ARBA00008535"/>
    </source>
</evidence>
<dbReference type="PANTHER" id="PTHR10903">
    <property type="entry name" value="GTPASE, IMAP FAMILY MEMBER-RELATED"/>
    <property type="match status" value="1"/>
</dbReference>
<dbReference type="GO" id="GO:0005783">
    <property type="term" value="C:endoplasmic reticulum"/>
    <property type="evidence" value="ECO:0007669"/>
    <property type="project" value="TreeGrafter"/>
</dbReference>
<dbReference type="Pfam" id="PF04548">
    <property type="entry name" value="AIG1"/>
    <property type="match status" value="1"/>
</dbReference>
<dbReference type="GO" id="GO:0005525">
    <property type="term" value="F:GTP binding"/>
    <property type="evidence" value="ECO:0007669"/>
    <property type="project" value="UniProtKB-KW"/>
</dbReference>
<keyword evidence="3" id="KW-0342">GTP-binding</keyword>
<keyword evidence="7" id="KW-1185">Reference proteome</keyword>
<keyword evidence="2" id="KW-0547">Nucleotide-binding</keyword>
<name>A0A5E4B175_MARMO</name>
<dbReference type="InterPro" id="IPR027417">
    <property type="entry name" value="P-loop_NTPase"/>
</dbReference>
<accession>A0A5E4B175</accession>
<dbReference type="InterPro" id="IPR045058">
    <property type="entry name" value="GIMA/IAN/Toc"/>
</dbReference>
<evidence type="ECO:0000256" key="2">
    <source>
        <dbReference type="ARBA" id="ARBA00022741"/>
    </source>
</evidence>
<evidence type="ECO:0000313" key="6">
    <source>
        <dbReference type="EMBL" id="VTJ63408.1"/>
    </source>
</evidence>
<feature type="domain" description="AIG1-type G" evidence="5">
    <location>
        <begin position="32"/>
        <end position="102"/>
    </location>
</feature>
<dbReference type="InterPro" id="IPR006703">
    <property type="entry name" value="G_AIG1"/>
</dbReference>
<dbReference type="EMBL" id="CABDUW010000228">
    <property type="protein sequence ID" value="VTJ63408.1"/>
    <property type="molecule type" value="Genomic_DNA"/>
</dbReference>
<comment type="caution">
    <text evidence="6">The sequence shown here is derived from an EMBL/GenBank/DDBJ whole genome shotgun (WGS) entry which is preliminary data.</text>
</comment>
<dbReference type="Proteomes" id="UP000335636">
    <property type="component" value="Unassembled WGS sequence"/>
</dbReference>
<evidence type="ECO:0000256" key="3">
    <source>
        <dbReference type="ARBA" id="ARBA00023134"/>
    </source>
</evidence>
<dbReference type="AlphaFoldDB" id="A0A5E4B175"/>
<evidence type="ECO:0000313" key="7">
    <source>
        <dbReference type="Proteomes" id="UP000335636"/>
    </source>
</evidence>
<proteinExistence type="inferred from homology"/>
<sequence>MKKTPTVRTDRSNASCGSAQGKRGVGSLVTKYTWRVHVIDTPDLFGSDVHNTDPECLQRARCYLLSAPGPHALLLVTQLGRFTAQDQQALRKVKELIGQAVVAERQVQVEQLLDLVERLVRMRGGAHYTNQVYGLAQALHGAHPEER</sequence>
<reference evidence="6" key="1">
    <citation type="submission" date="2019-04" db="EMBL/GenBank/DDBJ databases">
        <authorList>
            <person name="Alioto T."/>
            <person name="Alioto T."/>
        </authorList>
    </citation>
    <scope>NUCLEOTIDE SEQUENCE [LARGE SCALE GENOMIC DNA]</scope>
</reference>
<evidence type="ECO:0000259" key="5">
    <source>
        <dbReference type="Pfam" id="PF04548"/>
    </source>
</evidence>
<feature type="region of interest" description="Disordered" evidence="4">
    <location>
        <begin position="1"/>
        <end position="23"/>
    </location>
</feature>
<comment type="similarity">
    <text evidence="1">Belongs to the TRAFAC class TrmE-Era-EngA-EngB-Septin-like GTPase superfamily. AIG1/Toc34/Toc159-like paraseptin GTPase family. IAN subfamily.</text>
</comment>
<dbReference type="PANTHER" id="PTHR10903:SF74">
    <property type="entry name" value="GTPASE IMAP FAMILY MEMBER 1"/>
    <property type="match status" value="1"/>
</dbReference>
<evidence type="ECO:0000256" key="4">
    <source>
        <dbReference type="SAM" id="MobiDB-lite"/>
    </source>
</evidence>
<protein>
    <recommendedName>
        <fullName evidence="5">AIG1-type G domain-containing protein</fullName>
    </recommendedName>
</protein>
<dbReference type="Gene3D" id="3.40.50.300">
    <property type="entry name" value="P-loop containing nucleotide triphosphate hydrolases"/>
    <property type="match status" value="1"/>
</dbReference>
<gene>
    <name evidence="6" type="ORF">MONAX_5E017930</name>
</gene>